<gene>
    <name evidence="8 10 13" type="primary">xylB</name>
    <name evidence="13" type="ORF">U0042_00270</name>
</gene>
<dbReference type="Gene3D" id="3.30.420.40">
    <property type="match status" value="2"/>
</dbReference>
<evidence type="ECO:0000256" key="7">
    <source>
        <dbReference type="ARBA" id="ARBA00023277"/>
    </source>
</evidence>
<dbReference type="SUPFAM" id="SSF53067">
    <property type="entry name" value="Actin-like ATPase domain"/>
    <property type="match status" value="2"/>
</dbReference>
<evidence type="ECO:0000256" key="5">
    <source>
        <dbReference type="ARBA" id="ARBA00022777"/>
    </source>
</evidence>
<keyword evidence="5 8" id="KW-0418">Kinase</keyword>
<dbReference type="RefSeq" id="WP_114812079.1">
    <property type="nucleotide sequence ID" value="NZ_CP139965.1"/>
</dbReference>
<keyword evidence="7 8" id="KW-0119">Carbohydrate metabolism</keyword>
<evidence type="ECO:0000259" key="11">
    <source>
        <dbReference type="Pfam" id="PF00370"/>
    </source>
</evidence>
<evidence type="ECO:0000256" key="9">
    <source>
        <dbReference type="RuleBase" id="RU003733"/>
    </source>
</evidence>
<organism evidence="13 14">
    <name type="scientific">Paraburkholderia kururiensis</name>
    <dbReference type="NCBI Taxonomy" id="984307"/>
    <lineage>
        <taxon>Bacteria</taxon>
        <taxon>Pseudomonadati</taxon>
        <taxon>Pseudomonadota</taxon>
        <taxon>Betaproteobacteria</taxon>
        <taxon>Burkholderiales</taxon>
        <taxon>Burkholderiaceae</taxon>
        <taxon>Paraburkholderia</taxon>
    </lineage>
</organism>
<sequence length="489" mass="52263">MSYIGIDLGTSEVKAVLTDDSSNVVASAGIALRVDRPHPHWSEQSPQDWWQATLDAVDAIRAAQPRAFARLRGIGLSGQMHGATLLDRGANVLRPAILWNDTRAYAECVELETLVPDSRAITGNLAMPGFTAPKLLWLSKYEPAVFASVQKVLLPKDYIAWRLTGEFVSEMSDASGTLWLDVGRRDWSDRMLEATGLTRENMPRLVEGSEPGAPLRDDLRREWGLHERVVVCGGAGDNAASAIGIGVAKTGDAFLSLGTSGVLFAATGRYAPNPAQAVHAFCHCVPGQWHQMSVILSAAASLQWLSRVLKTTVAELVEIAPAGEAATAPIFLPYLNGERTPHNAADAKGVFFGMTASHDAADLAYSVMEGVAFAMADGYAALQGAGTQLERASFIGGGSRSALWGRLCATALGFPLDLHEGSEVGAALGAGRLARLACSGEALDAVCVAPPVVERYEPSVPMRAMLDERLARYRRLYHALKDEFRASAI</sequence>
<name>A0ABZ0WLH3_9BURK</name>
<evidence type="ECO:0000256" key="8">
    <source>
        <dbReference type="HAMAP-Rule" id="MF_02220"/>
    </source>
</evidence>
<proteinExistence type="inferred from homology"/>
<dbReference type="InterPro" id="IPR000577">
    <property type="entry name" value="Carb_kinase_FGGY"/>
</dbReference>
<evidence type="ECO:0000256" key="3">
    <source>
        <dbReference type="ARBA" id="ARBA00022679"/>
    </source>
</evidence>
<keyword evidence="2 8" id="KW-0859">Xylose metabolism</keyword>
<accession>A0ABZ0WLH3</accession>
<feature type="domain" description="Carbohydrate kinase FGGY N-terminal" evidence="11">
    <location>
        <begin position="3"/>
        <end position="244"/>
    </location>
</feature>
<dbReference type="EC" id="2.7.1.17" evidence="8 10"/>
<dbReference type="Pfam" id="PF00370">
    <property type="entry name" value="FGGY_N"/>
    <property type="match status" value="1"/>
</dbReference>
<evidence type="ECO:0000313" key="13">
    <source>
        <dbReference type="EMBL" id="WQD78189.1"/>
    </source>
</evidence>
<dbReference type="PIRSF" id="PIRSF000538">
    <property type="entry name" value="GlpK"/>
    <property type="match status" value="1"/>
</dbReference>
<evidence type="ECO:0000256" key="4">
    <source>
        <dbReference type="ARBA" id="ARBA00022741"/>
    </source>
</evidence>
<keyword evidence="3 8" id="KW-0808">Transferase</keyword>
<feature type="domain" description="Carbohydrate kinase FGGY C-terminal" evidence="12">
    <location>
        <begin position="254"/>
        <end position="434"/>
    </location>
</feature>
<dbReference type="Pfam" id="PF02782">
    <property type="entry name" value="FGGY_C"/>
    <property type="match status" value="1"/>
</dbReference>
<dbReference type="PANTHER" id="PTHR43095">
    <property type="entry name" value="SUGAR KINASE"/>
    <property type="match status" value="1"/>
</dbReference>
<evidence type="ECO:0000259" key="12">
    <source>
        <dbReference type="Pfam" id="PF02782"/>
    </source>
</evidence>
<dbReference type="CDD" id="cd07808">
    <property type="entry name" value="ASKHA_NBD_FGGY_EcXK-like"/>
    <property type="match status" value="1"/>
</dbReference>
<dbReference type="Proteomes" id="UP001325479">
    <property type="component" value="Chromosome"/>
</dbReference>
<reference evidence="13 14" key="1">
    <citation type="submission" date="2023-12" db="EMBL/GenBank/DDBJ databases">
        <title>Genome sequencing and assembly of bacterial species from a model synthetic community.</title>
        <authorList>
            <person name="Hogle S.L."/>
        </authorList>
    </citation>
    <scope>NUCLEOTIDE SEQUENCE [LARGE SCALE GENOMIC DNA]</scope>
    <source>
        <strain evidence="13 14">HAMBI 2494</strain>
    </source>
</reference>
<evidence type="ECO:0000256" key="10">
    <source>
        <dbReference type="RuleBase" id="RU364073"/>
    </source>
</evidence>
<dbReference type="NCBIfam" id="TIGR01312">
    <property type="entry name" value="XylB"/>
    <property type="match status" value="1"/>
</dbReference>
<dbReference type="InterPro" id="IPR050406">
    <property type="entry name" value="FGGY_Carb_Kinase"/>
</dbReference>
<dbReference type="InterPro" id="IPR018483">
    <property type="entry name" value="Carb_kinase_FGGY_CS"/>
</dbReference>
<dbReference type="PROSITE" id="PS00445">
    <property type="entry name" value="FGGY_KINASES_2"/>
    <property type="match status" value="1"/>
</dbReference>
<keyword evidence="4 8" id="KW-0547">Nucleotide-binding</keyword>
<comment type="catalytic activity">
    <reaction evidence="8 10">
        <text>D-xylulose + ATP = D-xylulose 5-phosphate + ADP + H(+)</text>
        <dbReference type="Rhea" id="RHEA:10964"/>
        <dbReference type="ChEBI" id="CHEBI:15378"/>
        <dbReference type="ChEBI" id="CHEBI:17140"/>
        <dbReference type="ChEBI" id="CHEBI:30616"/>
        <dbReference type="ChEBI" id="CHEBI:57737"/>
        <dbReference type="ChEBI" id="CHEBI:456216"/>
        <dbReference type="EC" id="2.7.1.17"/>
    </reaction>
</comment>
<evidence type="ECO:0000313" key="14">
    <source>
        <dbReference type="Proteomes" id="UP001325479"/>
    </source>
</evidence>
<dbReference type="PANTHER" id="PTHR43095:SF6">
    <property type="entry name" value="XYLULOSE KINASE"/>
    <property type="match status" value="1"/>
</dbReference>
<feature type="binding site" evidence="8">
    <location>
        <begin position="80"/>
        <end position="81"/>
    </location>
    <ligand>
        <name>substrate</name>
    </ligand>
</feature>
<keyword evidence="6 8" id="KW-0067">ATP-binding</keyword>
<comment type="function">
    <text evidence="8">Catalyzes the phosphorylation of D-xylulose to D-xylulose 5-phosphate.</text>
</comment>
<dbReference type="GO" id="GO:0004856">
    <property type="term" value="F:D-xylulokinase activity"/>
    <property type="evidence" value="ECO:0007669"/>
    <property type="project" value="UniProtKB-EC"/>
</dbReference>
<protein>
    <recommendedName>
        <fullName evidence="8 10">Xylulose kinase</fullName>
        <shortName evidence="8 10">Xylulokinase</shortName>
        <ecNumber evidence="8 10">2.7.1.17</ecNumber>
    </recommendedName>
</protein>
<feature type="active site" description="Proton acceptor" evidence="8">
    <location>
        <position position="237"/>
    </location>
</feature>
<dbReference type="InterPro" id="IPR043129">
    <property type="entry name" value="ATPase_NBD"/>
</dbReference>
<dbReference type="InterPro" id="IPR018485">
    <property type="entry name" value="FGGY_C"/>
</dbReference>
<evidence type="ECO:0000256" key="1">
    <source>
        <dbReference type="ARBA" id="ARBA00009156"/>
    </source>
</evidence>
<keyword evidence="14" id="KW-1185">Reference proteome</keyword>
<evidence type="ECO:0000256" key="2">
    <source>
        <dbReference type="ARBA" id="ARBA00022629"/>
    </source>
</evidence>
<dbReference type="HAMAP" id="MF_02220">
    <property type="entry name" value="XylB"/>
    <property type="match status" value="1"/>
</dbReference>
<dbReference type="EMBL" id="CP139965">
    <property type="protein sequence ID" value="WQD78189.1"/>
    <property type="molecule type" value="Genomic_DNA"/>
</dbReference>
<evidence type="ECO:0000256" key="6">
    <source>
        <dbReference type="ARBA" id="ARBA00022840"/>
    </source>
</evidence>
<dbReference type="InterPro" id="IPR018484">
    <property type="entry name" value="FGGY_N"/>
</dbReference>
<comment type="similarity">
    <text evidence="1 8 9">Belongs to the FGGY kinase family.</text>
</comment>
<feature type="site" description="Important for activity" evidence="8">
    <location>
        <position position="7"/>
    </location>
</feature>
<dbReference type="InterPro" id="IPR006000">
    <property type="entry name" value="Xylulokinase"/>
</dbReference>